<feature type="transmembrane region" description="Helical" evidence="1">
    <location>
        <begin position="109"/>
        <end position="132"/>
    </location>
</feature>
<dbReference type="InterPro" id="IPR025588">
    <property type="entry name" value="YcxB-like_C"/>
</dbReference>
<dbReference type="AlphaFoldDB" id="A0AB36THR0"/>
<name>A0AB36THR0_ACETH</name>
<protein>
    <submittedName>
        <fullName evidence="3">YcxB-like protein</fullName>
    </submittedName>
</protein>
<keyword evidence="1" id="KW-0472">Membrane</keyword>
<keyword evidence="1" id="KW-0812">Transmembrane</keyword>
<accession>A0AB36THR0</accession>
<comment type="caution">
    <text evidence="3">The sequence shown here is derived from an EMBL/GenBank/DDBJ whole genome shotgun (WGS) entry which is preliminary data.</text>
</comment>
<dbReference type="EMBL" id="PDBW01000001">
    <property type="protein sequence ID" value="PFH02851.1"/>
    <property type="molecule type" value="Genomic_DNA"/>
</dbReference>
<proteinExistence type="predicted"/>
<organism evidence="3 4">
    <name type="scientific">Acetivibrio thermocellus AD2</name>
    <dbReference type="NCBI Taxonomy" id="1138384"/>
    <lineage>
        <taxon>Bacteria</taxon>
        <taxon>Bacillati</taxon>
        <taxon>Bacillota</taxon>
        <taxon>Clostridia</taxon>
        <taxon>Eubacteriales</taxon>
        <taxon>Oscillospiraceae</taxon>
        <taxon>Acetivibrio</taxon>
    </lineage>
</organism>
<gene>
    <name evidence="3" type="ORF">M972_111641</name>
</gene>
<evidence type="ECO:0000313" key="3">
    <source>
        <dbReference type="EMBL" id="PFH02851.1"/>
    </source>
</evidence>
<dbReference type="Pfam" id="PF14317">
    <property type="entry name" value="YcxB"/>
    <property type="match status" value="1"/>
</dbReference>
<reference evidence="3 4" key="1">
    <citation type="submission" date="2017-09" db="EMBL/GenBank/DDBJ databases">
        <title>Evaluation of Pacific Biosciences Sequencing Technology to Finishing C. thermocellum Genome Sequences.</title>
        <authorList>
            <person name="Brown S."/>
        </authorList>
    </citation>
    <scope>NUCLEOTIDE SEQUENCE [LARGE SCALE GENOMIC DNA]</scope>
    <source>
        <strain evidence="3 4">AD2</strain>
    </source>
</reference>
<sequence>MVNFRRILYISKLDKRKLKLKNYELKKSSPDYGEVEFKTQPLSEYSEYIEENAEKNPELELDIIFEKKDILKMSFARIFSDPATIIIISIGLILFVFGILYFGSLLNPATVIVAFLAFPQFIFLPIAVSFGYNKLYKNDDNLKKSVKYIFYKDYYVIKNFAGERRIDCINIEKVVEKESCFVLHLTSKLLQIMPKKVFEEKERELKKFRQLMNEYQSCKSSVRV</sequence>
<evidence type="ECO:0000259" key="2">
    <source>
        <dbReference type="Pfam" id="PF14317"/>
    </source>
</evidence>
<dbReference type="RefSeq" id="WP_003516608.1">
    <property type="nucleotide sequence ID" value="NZ_CP013828.1"/>
</dbReference>
<evidence type="ECO:0000256" key="1">
    <source>
        <dbReference type="SAM" id="Phobius"/>
    </source>
</evidence>
<feature type="domain" description="YcxB-like C-terminal" evidence="2">
    <location>
        <begin position="150"/>
        <end position="212"/>
    </location>
</feature>
<evidence type="ECO:0000313" key="4">
    <source>
        <dbReference type="Proteomes" id="UP000223596"/>
    </source>
</evidence>
<dbReference type="Proteomes" id="UP000223596">
    <property type="component" value="Unassembled WGS sequence"/>
</dbReference>
<keyword evidence="1" id="KW-1133">Transmembrane helix</keyword>
<feature type="transmembrane region" description="Helical" evidence="1">
    <location>
        <begin position="83"/>
        <end position="103"/>
    </location>
</feature>